<comment type="caution">
    <text evidence="5">The sequence shown here is derived from an EMBL/GenBank/DDBJ whole genome shotgun (WGS) entry which is preliminary data.</text>
</comment>
<evidence type="ECO:0000313" key="5">
    <source>
        <dbReference type="EMBL" id="TSJ83436.1"/>
    </source>
</evidence>
<evidence type="ECO:0000256" key="3">
    <source>
        <dbReference type="ARBA" id="ARBA00023163"/>
    </source>
</evidence>
<reference evidence="5 6" key="1">
    <citation type="submission" date="2019-07" db="EMBL/GenBank/DDBJ databases">
        <title>Bifidobacterium asteroides genomes.</title>
        <authorList>
            <person name="Zheng H."/>
        </authorList>
    </citation>
    <scope>NUCLEOTIDE SEQUENCE [LARGE SCALE GENOMIC DNA]</scope>
    <source>
        <strain evidence="5 6">W8102</strain>
    </source>
</reference>
<evidence type="ECO:0000256" key="1">
    <source>
        <dbReference type="ARBA" id="ARBA00023015"/>
    </source>
</evidence>
<accession>A0A556R3H0</accession>
<keyword evidence="2" id="KW-0238">DNA-binding</keyword>
<keyword evidence="6" id="KW-1185">Reference proteome</keyword>
<dbReference type="PANTHER" id="PTHR30146:SF109">
    <property type="entry name" value="HTH-TYPE TRANSCRIPTIONAL REGULATOR GALS"/>
    <property type="match status" value="1"/>
</dbReference>
<dbReference type="CDD" id="cd01392">
    <property type="entry name" value="HTH_LacI"/>
    <property type="match status" value="1"/>
</dbReference>
<dbReference type="InterPro" id="IPR010982">
    <property type="entry name" value="Lambda_DNA-bd_dom_sf"/>
</dbReference>
<evidence type="ECO:0000313" key="6">
    <source>
        <dbReference type="Proteomes" id="UP000316508"/>
    </source>
</evidence>
<keyword evidence="1" id="KW-0805">Transcription regulation</keyword>
<feature type="domain" description="HTH lacI-type" evidence="4">
    <location>
        <begin position="44"/>
        <end position="98"/>
    </location>
</feature>
<dbReference type="SMART" id="SM00354">
    <property type="entry name" value="HTH_LACI"/>
    <property type="match status" value="1"/>
</dbReference>
<sequence length="377" mass="40558">MSIQPHLSFIMPGRVAMMADDIATGSGMGSAEGKMEVMAEASRVTLKDIAQRLGLSTATVSRSLSDTGEHRDQTVRLVKETAKEMGYIRNTAAADLVQGKSHALAVILSNTKTNFDSSIIEGIEQSAAERNLDVLILHAGNADLQAQRRAITTAVERAVRGIILVSLELQESLIATIEQVGMDCISLSSFVGGGRLPCITSDDYQMGYEATQFLIDQGHRRIGLAGIPQHGSITLRISGYRQCLEDNSIPYRESLVFRGGCLYQDGIATMKHCLKSKEPITALIGASDLVAMGAINQARDQGLDVPSDVSVMSFDGTDIVDMVRPTITSVTQAFHRMGVEGVKALLSADKPSSRFLPFRIISRQSTGPGPCLHGDHK</sequence>
<dbReference type="Pfam" id="PF00356">
    <property type="entry name" value="LacI"/>
    <property type="match status" value="1"/>
</dbReference>
<name>A0A556R3H0_9BIFI</name>
<dbReference type="EMBL" id="VMHK01000002">
    <property type="protein sequence ID" value="TSJ83436.1"/>
    <property type="molecule type" value="Genomic_DNA"/>
</dbReference>
<dbReference type="Gene3D" id="3.40.50.2300">
    <property type="match status" value="2"/>
</dbReference>
<protein>
    <submittedName>
        <fullName evidence="5">LacI family transcriptional regulator</fullName>
    </submittedName>
</protein>
<dbReference type="GO" id="GO:0000976">
    <property type="term" value="F:transcription cis-regulatory region binding"/>
    <property type="evidence" value="ECO:0007669"/>
    <property type="project" value="TreeGrafter"/>
</dbReference>
<proteinExistence type="predicted"/>
<dbReference type="Proteomes" id="UP000316508">
    <property type="component" value="Unassembled WGS sequence"/>
</dbReference>
<gene>
    <name evidence="5" type="ORF">FPK30_03540</name>
</gene>
<dbReference type="Gene3D" id="1.10.260.40">
    <property type="entry name" value="lambda repressor-like DNA-binding domains"/>
    <property type="match status" value="1"/>
</dbReference>
<dbReference type="InterPro" id="IPR000843">
    <property type="entry name" value="HTH_LacI"/>
</dbReference>
<dbReference type="GO" id="GO:0003700">
    <property type="term" value="F:DNA-binding transcription factor activity"/>
    <property type="evidence" value="ECO:0007669"/>
    <property type="project" value="TreeGrafter"/>
</dbReference>
<dbReference type="PROSITE" id="PS50932">
    <property type="entry name" value="HTH_LACI_2"/>
    <property type="match status" value="1"/>
</dbReference>
<organism evidence="5 6">
    <name type="scientific">Bifidobacterium apousia</name>
    <dbReference type="NCBI Taxonomy" id="2750996"/>
    <lineage>
        <taxon>Bacteria</taxon>
        <taxon>Bacillati</taxon>
        <taxon>Actinomycetota</taxon>
        <taxon>Actinomycetes</taxon>
        <taxon>Bifidobacteriales</taxon>
        <taxon>Bifidobacteriaceae</taxon>
        <taxon>Bifidobacterium</taxon>
    </lineage>
</organism>
<keyword evidence="3" id="KW-0804">Transcription</keyword>
<dbReference type="SUPFAM" id="SSF47413">
    <property type="entry name" value="lambda repressor-like DNA-binding domains"/>
    <property type="match status" value="1"/>
</dbReference>
<dbReference type="Pfam" id="PF13377">
    <property type="entry name" value="Peripla_BP_3"/>
    <property type="match status" value="1"/>
</dbReference>
<dbReference type="PANTHER" id="PTHR30146">
    <property type="entry name" value="LACI-RELATED TRANSCRIPTIONAL REPRESSOR"/>
    <property type="match status" value="1"/>
</dbReference>
<evidence type="ECO:0000256" key="2">
    <source>
        <dbReference type="ARBA" id="ARBA00023125"/>
    </source>
</evidence>
<dbReference type="InterPro" id="IPR046335">
    <property type="entry name" value="LacI/GalR-like_sensor"/>
</dbReference>
<dbReference type="SUPFAM" id="SSF53822">
    <property type="entry name" value="Periplasmic binding protein-like I"/>
    <property type="match status" value="1"/>
</dbReference>
<dbReference type="AlphaFoldDB" id="A0A556R3H0"/>
<evidence type="ECO:0000259" key="4">
    <source>
        <dbReference type="PROSITE" id="PS50932"/>
    </source>
</evidence>
<dbReference type="InterPro" id="IPR028082">
    <property type="entry name" value="Peripla_BP_I"/>
</dbReference>